<accession>A0ABP8DCY8</accession>
<dbReference type="Pfam" id="PF09339">
    <property type="entry name" value="HTH_IclR"/>
    <property type="match status" value="1"/>
</dbReference>
<dbReference type="PROSITE" id="PS51078">
    <property type="entry name" value="ICLR_ED"/>
    <property type="match status" value="1"/>
</dbReference>
<sequence length="254" mass="27082">MTEDAKNSTVDRALRVLEAFLTEDRDLGVLELARKVDLDKSVIHRILTTLVRRGFLEQNPVSRRYRVGLRVWELGQRYVAGHQFEELATAALTRIVENHPYTTGSLSILDGTEVVVLLALRSAGPISVYVDPGTRLPAALTASGRAVLAYASSEDVAAALQAGRSAASHTRPSAAALAKDLAAIRETGHAINRGGYFPGIATVAACVRDQAGTPLGALSVYFPIAPETEDLFAKLPDAVGEAVEEVSRGLSPVL</sequence>
<proteinExistence type="predicted"/>
<dbReference type="RefSeq" id="WP_345129988.1">
    <property type="nucleotide sequence ID" value="NZ_BAABAT010000014.1"/>
</dbReference>
<evidence type="ECO:0000256" key="1">
    <source>
        <dbReference type="ARBA" id="ARBA00023015"/>
    </source>
</evidence>
<evidence type="ECO:0000259" key="4">
    <source>
        <dbReference type="PROSITE" id="PS51077"/>
    </source>
</evidence>
<dbReference type="EMBL" id="BAABAT010000014">
    <property type="protein sequence ID" value="GAA4252972.1"/>
    <property type="molecule type" value="Genomic_DNA"/>
</dbReference>
<keyword evidence="3" id="KW-0804">Transcription</keyword>
<keyword evidence="1" id="KW-0805">Transcription regulation</keyword>
<organism evidence="6 7">
    <name type="scientific">Dactylosporangium darangshiense</name>
    <dbReference type="NCBI Taxonomy" id="579108"/>
    <lineage>
        <taxon>Bacteria</taxon>
        <taxon>Bacillati</taxon>
        <taxon>Actinomycetota</taxon>
        <taxon>Actinomycetes</taxon>
        <taxon>Micromonosporales</taxon>
        <taxon>Micromonosporaceae</taxon>
        <taxon>Dactylosporangium</taxon>
    </lineage>
</organism>
<dbReference type="PANTHER" id="PTHR30136:SF24">
    <property type="entry name" value="HTH-TYPE TRANSCRIPTIONAL REPRESSOR ALLR"/>
    <property type="match status" value="1"/>
</dbReference>
<dbReference type="Gene3D" id="3.30.450.40">
    <property type="match status" value="1"/>
</dbReference>
<dbReference type="PROSITE" id="PS51077">
    <property type="entry name" value="HTH_ICLR"/>
    <property type="match status" value="1"/>
</dbReference>
<comment type="caution">
    <text evidence="6">The sequence shown here is derived from an EMBL/GenBank/DDBJ whole genome shotgun (WGS) entry which is preliminary data.</text>
</comment>
<evidence type="ECO:0000313" key="6">
    <source>
        <dbReference type="EMBL" id="GAA4252972.1"/>
    </source>
</evidence>
<evidence type="ECO:0000313" key="7">
    <source>
        <dbReference type="Proteomes" id="UP001500620"/>
    </source>
</evidence>
<dbReference type="Proteomes" id="UP001500620">
    <property type="component" value="Unassembled WGS sequence"/>
</dbReference>
<dbReference type="SUPFAM" id="SSF46785">
    <property type="entry name" value="Winged helix' DNA-binding domain"/>
    <property type="match status" value="1"/>
</dbReference>
<name>A0ABP8DCY8_9ACTN</name>
<dbReference type="PANTHER" id="PTHR30136">
    <property type="entry name" value="HELIX-TURN-HELIX TRANSCRIPTIONAL REGULATOR, ICLR FAMILY"/>
    <property type="match status" value="1"/>
</dbReference>
<dbReference type="InterPro" id="IPR036390">
    <property type="entry name" value="WH_DNA-bd_sf"/>
</dbReference>
<dbReference type="InterPro" id="IPR005471">
    <property type="entry name" value="Tscrpt_reg_IclR_N"/>
</dbReference>
<keyword evidence="2" id="KW-0238">DNA-binding</keyword>
<dbReference type="InterPro" id="IPR036388">
    <property type="entry name" value="WH-like_DNA-bd_sf"/>
</dbReference>
<dbReference type="SUPFAM" id="SSF55781">
    <property type="entry name" value="GAF domain-like"/>
    <property type="match status" value="1"/>
</dbReference>
<feature type="domain" description="IclR-ED" evidence="5">
    <location>
        <begin position="70"/>
        <end position="252"/>
    </location>
</feature>
<feature type="domain" description="HTH iclR-type" evidence="4">
    <location>
        <begin position="7"/>
        <end position="69"/>
    </location>
</feature>
<dbReference type="SMART" id="SM00346">
    <property type="entry name" value="HTH_ICLR"/>
    <property type="match status" value="1"/>
</dbReference>
<evidence type="ECO:0000259" key="5">
    <source>
        <dbReference type="PROSITE" id="PS51078"/>
    </source>
</evidence>
<dbReference type="Pfam" id="PF01614">
    <property type="entry name" value="IclR_C"/>
    <property type="match status" value="1"/>
</dbReference>
<keyword evidence="7" id="KW-1185">Reference proteome</keyword>
<dbReference type="Gene3D" id="1.10.10.10">
    <property type="entry name" value="Winged helix-like DNA-binding domain superfamily/Winged helix DNA-binding domain"/>
    <property type="match status" value="1"/>
</dbReference>
<evidence type="ECO:0000256" key="3">
    <source>
        <dbReference type="ARBA" id="ARBA00023163"/>
    </source>
</evidence>
<protein>
    <submittedName>
        <fullName evidence="6">IclR family transcriptional regulator</fullName>
    </submittedName>
</protein>
<evidence type="ECO:0000256" key="2">
    <source>
        <dbReference type="ARBA" id="ARBA00023125"/>
    </source>
</evidence>
<dbReference type="InterPro" id="IPR050707">
    <property type="entry name" value="HTH_MetabolicPath_Reg"/>
</dbReference>
<dbReference type="InterPro" id="IPR014757">
    <property type="entry name" value="Tscrpt_reg_IclR_C"/>
</dbReference>
<dbReference type="InterPro" id="IPR029016">
    <property type="entry name" value="GAF-like_dom_sf"/>
</dbReference>
<reference evidence="7" key="1">
    <citation type="journal article" date="2019" name="Int. J. Syst. Evol. Microbiol.">
        <title>The Global Catalogue of Microorganisms (GCM) 10K type strain sequencing project: providing services to taxonomists for standard genome sequencing and annotation.</title>
        <authorList>
            <consortium name="The Broad Institute Genomics Platform"/>
            <consortium name="The Broad Institute Genome Sequencing Center for Infectious Disease"/>
            <person name="Wu L."/>
            <person name="Ma J."/>
        </authorList>
    </citation>
    <scope>NUCLEOTIDE SEQUENCE [LARGE SCALE GENOMIC DNA]</scope>
    <source>
        <strain evidence="7">JCM 17441</strain>
    </source>
</reference>
<gene>
    <name evidence="6" type="ORF">GCM10022255_051890</name>
</gene>